<evidence type="ECO:0000313" key="1">
    <source>
        <dbReference type="EMBL" id="KAJ0006662.1"/>
    </source>
</evidence>
<reference evidence="2" key="1">
    <citation type="journal article" date="2023" name="G3 (Bethesda)">
        <title>Genome assembly and association tests identify interacting loci associated with vigor, precocity, and sex in interspecific pistachio rootstocks.</title>
        <authorList>
            <person name="Palmer W."/>
            <person name="Jacygrad E."/>
            <person name="Sagayaradj S."/>
            <person name="Cavanaugh K."/>
            <person name="Han R."/>
            <person name="Bertier L."/>
            <person name="Beede B."/>
            <person name="Kafkas S."/>
            <person name="Golino D."/>
            <person name="Preece J."/>
            <person name="Michelmore R."/>
        </authorList>
    </citation>
    <scope>NUCLEOTIDE SEQUENCE [LARGE SCALE GENOMIC DNA]</scope>
</reference>
<comment type="caution">
    <text evidence="1">The sequence shown here is derived from an EMBL/GenBank/DDBJ whole genome shotgun (WGS) entry which is preliminary data.</text>
</comment>
<evidence type="ECO:0000313" key="2">
    <source>
        <dbReference type="Proteomes" id="UP001163603"/>
    </source>
</evidence>
<sequence length="16" mass="1899">MEPCGENRANYSFAFY</sequence>
<proteinExistence type="predicted"/>
<dbReference type="EMBL" id="CM047750">
    <property type="protein sequence ID" value="KAJ0006662.1"/>
    <property type="molecule type" value="Genomic_DNA"/>
</dbReference>
<organism evidence="1 2">
    <name type="scientific">Pistacia integerrima</name>
    <dbReference type="NCBI Taxonomy" id="434235"/>
    <lineage>
        <taxon>Eukaryota</taxon>
        <taxon>Viridiplantae</taxon>
        <taxon>Streptophyta</taxon>
        <taxon>Embryophyta</taxon>
        <taxon>Tracheophyta</taxon>
        <taxon>Spermatophyta</taxon>
        <taxon>Magnoliopsida</taxon>
        <taxon>eudicotyledons</taxon>
        <taxon>Gunneridae</taxon>
        <taxon>Pentapetalae</taxon>
        <taxon>rosids</taxon>
        <taxon>malvids</taxon>
        <taxon>Sapindales</taxon>
        <taxon>Anacardiaceae</taxon>
        <taxon>Pistacia</taxon>
    </lineage>
</organism>
<accession>A0ACC0WWQ3</accession>
<gene>
    <name evidence="1" type="ORF">Pint_29853</name>
</gene>
<keyword evidence="2" id="KW-1185">Reference proteome</keyword>
<dbReference type="Proteomes" id="UP001163603">
    <property type="component" value="Chromosome 15"/>
</dbReference>
<name>A0ACC0WWQ3_9ROSI</name>
<protein>
    <submittedName>
        <fullName evidence="1">Uncharacterized protein</fullName>
    </submittedName>
</protein>